<name>H1YY62_9EURY</name>
<gene>
    <name evidence="2" type="ORF">Metlim_0004</name>
</gene>
<dbReference type="AlphaFoldDB" id="H1YY62"/>
<keyword evidence="3" id="KW-1185">Reference proteome</keyword>
<evidence type="ECO:0000313" key="2">
    <source>
        <dbReference type="EMBL" id="EHQ34157.1"/>
    </source>
</evidence>
<dbReference type="STRING" id="937775.Metlim_0004"/>
<dbReference type="InParanoid" id="H1YY62"/>
<dbReference type="Proteomes" id="UP000005741">
    <property type="component" value="Chromosome"/>
</dbReference>
<keyword evidence="1" id="KW-1133">Transmembrane helix</keyword>
<proteinExistence type="predicted"/>
<feature type="transmembrane region" description="Helical" evidence="1">
    <location>
        <begin position="52"/>
        <end position="76"/>
    </location>
</feature>
<dbReference type="EMBL" id="CM001436">
    <property type="protein sequence ID" value="EHQ34157.1"/>
    <property type="molecule type" value="Genomic_DNA"/>
</dbReference>
<protein>
    <submittedName>
        <fullName evidence="2">Uncharacterized protein</fullName>
    </submittedName>
</protein>
<dbReference type="HOGENOM" id="CLU_2565771_0_0_2"/>
<feature type="transmembrane region" description="Helical" evidence="1">
    <location>
        <begin position="21"/>
        <end position="40"/>
    </location>
</feature>
<organism evidence="2 3">
    <name type="scientific">Methanoplanus limicola DSM 2279</name>
    <dbReference type="NCBI Taxonomy" id="937775"/>
    <lineage>
        <taxon>Archaea</taxon>
        <taxon>Methanobacteriati</taxon>
        <taxon>Methanobacteriota</taxon>
        <taxon>Stenosarchaea group</taxon>
        <taxon>Methanomicrobia</taxon>
        <taxon>Methanomicrobiales</taxon>
        <taxon>Methanomicrobiaceae</taxon>
        <taxon>Methanoplanus</taxon>
    </lineage>
</organism>
<accession>H1YY62</accession>
<reference evidence="2 3" key="1">
    <citation type="submission" date="2011-10" db="EMBL/GenBank/DDBJ databases">
        <title>The Improved High-Quality Draft genome of Methanoplanus limicola DSM 2279.</title>
        <authorList>
            <consortium name="US DOE Joint Genome Institute (JGI-PGF)"/>
            <person name="Lucas S."/>
            <person name="Copeland A."/>
            <person name="Lapidus A."/>
            <person name="Glavina del Rio T."/>
            <person name="Dalin E."/>
            <person name="Tice H."/>
            <person name="Bruce D."/>
            <person name="Goodwin L."/>
            <person name="Pitluck S."/>
            <person name="Peters L."/>
            <person name="Mikhailova N."/>
            <person name="Lu M."/>
            <person name="Kyrpides N."/>
            <person name="Mavromatis K."/>
            <person name="Ivanova N."/>
            <person name="Markowitz V."/>
            <person name="Cheng J.-F."/>
            <person name="Hugenholtz P."/>
            <person name="Woyke T."/>
            <person name="Wu D."/>
            <person name="Wirth R."/>
            <person name="Brambilla E.-M."/>
            <person name="Klenk H.-P."/>
            <person name="Eisen J.A."/>
        </authorList>
    </citation>
    <scope>NUCLEOTIDE SEQUENCE [LARGE SCALE GENOMIC DNA]</scope>
    <source>
        <strain evidence="2 3">DSM 2279</strain>
    </source>
</reference>
<sequence length="81" mass="9149">MPDRYKNKPNMLSNQRCAYINGLRHFSSVTACICYFIRFLPLFTVTGGAGVVIIMTGRIVVLTDVFMIFIAARLFLPVVFV</sequence>
<evidence type="ECO:0000256" key="1">
    <source>
        <dbReference type="SAM" id="Phobius"/>
    </source>
</evidence>
<evidence type="ECO:0000313" key="3">
    <source>
        <dbReference type="Proteomes" id="UP000005741"/>
    </source>
</evidence>
<keyword evidence="1" id="KW-0472">Membrane</keyword>
<keyword evidence="1" id="KW-0812">Transmembrane</keyword>